<dbReference type="InterPro" id="IPR043502">
    <property type="entry name" value="DNA/RNA_pol_sf"/>
</dbReference>
<dbReference type="Pfam" id="PF00817">
    <property type="entry name" value="IMS"/>
    <property type="match status" value="1"/>
</dbReference>
<dbReference type="CDD" id="cd03468">
    <property type="entry name" value="PolY_like"/>
    <property type="match status" value="1"/>
</dbReference>
<dbReference type="InterPro" id="IPR050356">
    <property type="entry name" value="SulA_CellDiv_inhibitor"/>
</dbReference>
<protein>
    <submittedName>
        <fullName evidence="4">DNA polymerase IV</fullName>
        <ecNumber evidence="4">2.7.7.7</ecNumber>
    </submittedName>
</protein>
<dbReference type="AlphaFoldDB" id="A0A2Z4AGZ3"/>
<dbReference type="PROSITE" id="PS50173">
    <property type="entry name" value="UMUC"/>
    <property type="match status" value="1"/>
</dbReference>
<dbReference type="InterPro" id="IPR043128">
    <property type="entry name" value="Rev_trsase/Diguanyl_cyclase"/>
</dbReference>
<comment type="similarity">
    <text evidence="1">Belongs to the DNA polymerase type-Y family.</text>
</comment>
<dbReference type="SUPFAM" id="SSF56672">
    <property type="entry name" value="DNA/RNA polymerases"/>
    <property type="match status" value="1"/>
</dbReference>
<dbReference type="Gene3D" id="3.40.1170.60">
    <property type="match status" value="1"/>
</dbReference>
<dbReference type="EMBL" id="CP029803">
    <property type="protein sequence ID" value="AWT60985.1"/>
    <property type="molecule type" value="Genomic_DNA"/>
</dbReference>
<accession>A0A2Z4AGZ3</accession>
<keyword evidence="4" id="KW-0808">Transferase</keyword>
<dbReference type="KEGG" id="mtar:DF168_02210"/>
<evidence type="ECO:0000259" key="3">
    <source>
        <dbReference type="PROSITE" id="PS50173"/>
    </source>
</evidence>
<proteinExistence type="inferred from homology"/>
<gene>
    <name evidence="4" type="primary">dinB_2</name>
    <name evidence="4" type="ORF">DF168_02210</name>
</gene>
<dbReference type="PANTHER" id="PTHR35369">
    <property type="entry name" value="BLR3025 PROTEIN-RELATED"/>
    <property type="match status" value="1"/>
</dbReference>
<keyword evidence="2" id="KW-0227">DNA damage</keyword>
<feature type="domain" description="UmuC" evidence="3">
    <location>
        <begin position="12"/>
        <end position="154"/>
    </location>
</feature>
<dbReference type="Proteomes" id="UP000247465">
    <property type="component" value="Chromosome"/>
</dbReference>
<reference evidence="4 5" key="1">
    <citation type="submission" date="2018-06" db="EMBL/GenBank/DDBJ databases">
        <title>Draft Genome Sequence of a Novel Marine Bacterium Related to the Verrucomicrobia.</title>
        <authorList>
            <person name="Vosseberg J."/>
            <person name="Martijn J."/>
            <person name="Ettema T.J.G."/>
        </authorList>
    </citation>
    <scope>NUCLEOTIDE SEQUENCE [LARGE SCALE GENOMIC DNA]</scope>
    <source>
        <strain evidence="4">TARA_B100001123</strain>
    </source>
</reference>
<evidence type="ECO:0000256" key="2">
    <source>
        <dbReference type="ARBA" id="ARBA00022763"/>
    </source>
</evidence>
<keyword evidence="4" id="KW-0548">Nucleotidyltransferase</keyword>
<evidence type="ECO:0000313" key="4">
    <source>
        <dbReference type="EMBL" id="AWT60985.1"/>
    </source>
</evidence>
<sequence length="487" mass="55036">MKYGVLYMPRFALQAVLRIESFSSETVVIIVAAASRNTVVLEMTESARRVGIMEGMPIAQAVARSPEVIVRCRSKDAERSAAKAIFTYAYTLSPRVEETGKGICTVDLRGASEESLLSRGEDLLRQIEEVGFRVQIGFSETPRLAYFAAYHARPILVVAERDRKGFLNQLSLRTAGISERMAMILQQWGIRTLGAYSVLPREDVGHRLGKEGLTLWDELAGREERSLVISTLPEVFEESLELEYEIETMEPLLFILRRFLESLTLRLKLVYMVVGLLRLTLTLSNGSVYRRLFKILEPTRKVETLFRMLFSHLENVGTESPITAVSIKINPVSPQLRQRDLFETALKNPQGFSATLAKLVGVVGTGRVGTPRLSNTYRSDSFCLEPMPAVLKEVEDNSPKAVYGLPLRRLRPSVPAHVKLENGKPRFISSQFVRGCITKEFGPWQSSGGWWEKEGWACEEWDVELEKGGLYQLRREDGKWFVEGMYD</sequence>
<name>A0A2Z4AGZ3_9BACT</name>
<dbReference type="Gene3D" id="3.30.70.270">
    <property type="match status" value="1"/>
</dbReference>
<organism evidence="4 5">
    <name type="scientific">Candidatus Moanibacter tarae</name>
    <dbReference type="NCBI Taxonomy" id="2200854"/>
    <lineage>
        <taxon>Bacteria</taxon>
        <taxon>Pseudomonadati</taxon>
        <taxon>Verrucomicrobiota</taxon>
        <taxon>Opitutia</taxon>
        <taxon>Puniceicoccales</taxon>
        <taxon>Puniceicoccales incertae sedis</taxon>
        <taxon>Candidatus Moanibacter</taxon>
    </lineage>
</organism>
<dbReference type="PANTHER" id="PTHR35369:SF2">
    <property type="entry name" value="BLR3025 PROTEIN"/>
    <property type="match status" value="1"/>
</dbReference>
<dbReference type="GO" id="GO:0003887">
    <property type="term" value="F:DNA-directed DNA polymerase activity"/>
    <property type="evidence" value="ECO:0007669"/>
    <property type="project" value="UniProtKB-EC"/>
</dbReference>
<evidence type="ECO:0000256" key="1">
    <source>
        <dbReference type="ARBA" id="ARBA00010945"/>
    </source>
</evidence>
<dbReference type="EC" id="2.7.7.7" evidence="4"/>
<dbReference type="InterPro" id="IPR001126">
    <property type="entry name" value="UmuC"/>
</dbReference>
<evidence type="ECO:0000313" key="5">
    <source>
        <dbReference type="Proteomes" id="UP000247465"/>
    </source>
</evidence>
<dbReference type="GO" id="GO:0006281">
    <property type="term" value="P:DNA repair"/>
    <property type="evidence" value="ECO:0007669"/>
    <property type="project" value="InterPro"/>
</dbReference>